<organism evidence="2 3">
    <name type="scientific">Amphritea atlantica</name>
    <dbReference type="NCBI Taxonomy" id="355243"/>
    <lineage>
        <taxon>Bacteria</taxon>
        <taxon>Pseudomonadati</taxon>
        <taxon>Pseudomonadota</taxon>
        <taxon>Gammaproteobacteria</taxon>
        <taxon>Oceanospirillales</taxon>
        <taxon>Oceanospirillaceae</taxon>
        <taxon>Amphritea</taxon>
    </lineage>
</organism>
<proteinExistence type="predicted"/>
<name>A0A1H9M167_9GAMM</name>
<keyword evidence="3" id="KW-1185">Reference proteome</keyword>
<dbReference type="Gene3D" id="3.40.50.10490">
    <property type="entry name" value="Glucose-6-phosphate isomerase like protein, domain 1"/>
    <property type="match status" value="1"/>
</dbReference>
<dbReference type="Pfam" id="PF13580">
    <property type="entry name" value="SIS_2"/>
    <property type="match status" value="1"/>
</dbReference>
<feature type="domain" description="SIS" evidence="1">
    <location>
        <begin position="36"/>
        <end position="196"/>
    </location>
</feature>
<evidence type="ECO:0000313" key="3">
    <source>
        <dbReference type="Proteomes" id="UP000198749"/>
    </source>
</evidence>
<dbReference type="SUPFAM" id="SSF53697">
    <property type="entry name" value="SIS domain"/>
    <property type="match status" value="1"/>
</dbReference>
<dbReference type="GO" id="GO:0016853">
    <property type="term" value="F:isomerase activity"/>
    <property type="evidence" value="ECO:0007669"/>
    <property type="project" value="UniProtKB-KW"/>
</dbReference>
<protein>
    <submittedName>
        <fullName evidence="2">D-sedoheptulose 7-phosphate isomerase</fullName>
    </submittedName>
</protein>
<dbReference type="RefSeq" id="WP_091362077.1">
    <property type="nucleotide sequence ID" value="NZ_AP025284.1"/>
</dbReference>
<dbReference type="GO" id="GO:1901135">
    <property type="term" value="P:carbohydrate derivative metabolic process"/>
    <property type="evidence" value="ECO:0007669"/>
    <property type="project" value="InterPro"/>
</dbReference>
<accession>A0A1H9M167</accession>
<gene>
    <name evidence="2" type="ORF">SAMN03080615_04199</name>
</gene>
<dbReference type="InterPro" id="IPR035461">
    <property type="entry name" value="GmhA/DiaA"/>
</dbReference>
<dbReference type="PROSITE" id="PS51464">
    <property type="entry name" value="SIS"/>
    <property type="match status" value="1"/>
</dbReference>
<dbReference type="EMBL" id="FOGB01000021">
    <property type="protein sequence ID" value="SER17436.1"/>
    <property type="molecule type" value="Genomic_DNA"/>
</dbReference>
<dbReference type="InterPro" id="IPR050099">
    <property type="entry name" value="SIS_GmhA/DiaA_subfam"/>
</dbReference>
<keyword evidence="2" id="KW-0413">Isomerase</keyword>
<dbReference type="InterPro" id="IPR001347">
    <property type="entry name" value="SIS_dom"/>
</dbReference>
<dbReference type="OrthoDB" id="9810929at2"/>
<dbReference type="AlphaFoldDB" id="A0A1H9M167"/>
<dbReference type="CDD" id="cd05006">
    <property type="entry name" value="SIS_GmhA"/>
    <property type="match status" value="1"/>
</dbReference>
<dbReference type="GO" id="GO:0097367">
    <property type="term" value="F:carbohydrate derivative binding"/>
    <property type="evidence" value="ECO:0007669"/>
    <property type="project" value="InterPro"/>
</dbReference>
<dbReference type="STRING" id="355243.SAMN03080615_04199"/>
<sequence>MVLQDRVISLFHHSMEVNAQTIEEYTPLISHAGELLLSCLMSENKILCCGNGGSAALSQHFSSLLMNQFRHERPGLPAISLSADGSALTGIAHDGQFNEIFSKQIRALGQPGDLLLILSNDGRAANLVQAIQAAHDRDMLVIALTGGTNNSIHSLLLPDEVEFCVPADDPALIFGAQTLILHALCDLIDYQLFGGE</sequence>
<dbReference type="InterPro" id="IPR046348">
    <property type="entry name" value="SIS_dom_sf"/>
</dbReference>
<dbReference type="Proteomes" id="UP000198749">
    <property type="component" value="Unassembled WGS sequence"/>
</dbReference>
<dbReference type="PANTHER" id="PTHR30390">
    <property type="entry name" value="SEDOHEPTULOSE 7-PHOSPHATE ISOMERASE / DNAA INITIATOR-ASSOCIATING FACTOR FOR REPLICATION INITIATION"/>
    <property type="match status" value="1"/>
</dbReference>
<dbReference type="PANTHER" id="PTHR30390:SF6">
    <property type="entry name" value="DNAA INITIATOR-ASSOCIATING PROTEIN DIAA"/>
    <property type="match status" value="1"/>
</dbReference>
<reference evidence="3" key="1">
    <citation type="submission" date="2016-10" db="EMBL/GenBank/DDBJ databases">
        <authorList>
            <person name="Varghese N."/>
            <person name="Submissions S."/>
        </authorList>
    </citation>
    <scope>NUCLEOTIDE SEQUENCE [LARGE SCALE GENOMIC DNA]</scope>
    <source>
        <strain evidence="3">DSM 18887</strain>
    </source>
</reference>
<evidence type="ECO:0000259" key="1">
    <source>
        <dbReference type="PROSITE" id="PS51464"/>
    </source>
</evidence>
<evidence type="ECO:0000313" key="2">
    <source>
        <dbReference type="EMBL" id="SER17436.1"/>
    </source>
</evidence>